<dbReference type="GO" id="GO:0006935">
    <property type="term" value="P:chemotaxis"/>
    <property type="evidence" value="ECO:0007669"/>
    <property type="project" value="UniProtKB-KW"/>
</dbReference>
<gene>
    <name evidence="14" type="ORF">JJJ17_05050</name>
</gene>
<dbReference type="GO" id="GO:0005886">
    <property type="term" value="C:plasma membrane"/>
    <property type="evidence" value="ECO:0007669"/>
    <property type="project" value="UniProtKB-SubCell"/>
</dbReference>
<dbReference type="PRINTS" id="PR00954">
    <property type="entry name" value="FLGMOTORFLIG"/>
</dbReference>
<evidence type="ECO:0000259" key="12">
    <source>
        <dbReference type="Pfam" id="PF14841"/>
    </source>
</evidence>
<comment type="similarity">
    <text evidence="3">Belongs to the FliG family.</text>
</comment>
<dbReference type="GO" id="GO:0009425">
    <property type="term" value="C:bacterial-type flagellum basal body"/>
    <property type="evidence" value="ECO:0007669"/>
    <property type="project" value="UniProtKB-SubCell"/>
</dbReference>
<dbReference type="GO" id="GO:0071973">
    <property type="term" value="P:bacterial-type flagellum-dependent cell motility"/>
    <property type="evidence" value="ECO:0007669"/>
    <property type="project" value="InterPro"/>
</dbReference>
<feature type="domain" description="Flagellar motor switch protein FliG middle" evidence="12">
    <location>
        <begin position="118"/>
        <end position="187"/>
    </location>
</feature>
<keyword evidence="14" id="KW-0966">Cell projection</keyword>
<protein>
    <recommendedName>
        <fullName evidence="4">Flagellar motor switch protein FliG</fullName>
    </recommendedName>
</protein>
<evidence type="ECO:0000256" key="4">
    <source>
        <dbReference type="ARBA" id="ARBA00021870"/>
    </source>
</evidence>
<dbReference type="Pfam" id="PF14842">
    <property type="entry name" value="FliG_N"/>
    <property type="match status" value="1"/>
</dbReference>
<organism evidence="14 15">
    <name type="scientific">Paracoccus caeni</name>
    <dbReference type="NCBI Taxonomy" id="657651"/>
    <lineage>
        <taxon>Bacteria</taxon>
        <taxon>Pseudomonadati</taxon>
        <taxon>Pseudomonadota</taxon>
        <taxon>Alphaproteobacteria</taxon>
        <taxon>Rhodobacterales</taxon>
        <taxon>Paracoccaceae</taxon>
        <taxon>Paracoccus</taxon>
    </lineage>
</organism>
<dbReference type="Pfam" id="PF01706">
    <property type="entry name" value="FliG_C"/>
    <property type="match status" value="1"/>
</dbReference>
<dbReference type="Pfam" id="PF14841">
    <property type="entry name" value="FliG_M"/>
    <property type="match status" value="1"/>
</dbReference>
<evidence type="ECO:0000256" key="2">
    <source>
        <dbReference type="ARBA" id="ARBA00004413"/>
    </source>
</evidence>
<dbReference type="InterPro" id="IPR023087">
    <property type="entry name" value="Flg_Motor_Flig_C"/>
</dbReference>
<dbReference type="InterPro" id="IPR000090">
    <property type="entry name" value="Flg_Motor_Flig"/>
</dbReference>
<accession>A0A934SDD1</accession>
<dbReference type="Gene3D" id="1.10.220.30">
    <property type="match status" value="3"/>
</dbReference>
<dbReference type="GO" id="GO:0003774">
    <property type="term" value="F:cytoskeletal motor activity"/>
    <property type="evidence" value="ECO:0007669"/>
    <property type="project" value="InterPro"/>
</dbReference>
<keyword evidence="7" id="KW-0283">Flagellar rotation</keyword>
<dbReference type="PANTHER" id="PTHR30534">
    <property type="entry name" value="FLAGELLAR MOTOR SWITCH PROTEIN FLIG"/>
    <property type="match status" value="1"/>
</dbReference>
<feature type="domain" description="Flagellar motor switch protein FliG C-terminal" evidence="11">
    <location>
        <begin position="220"/>
        <end position="329"/>
    </location>
</feature>
<keyword evidence="15" id="KW-1185">Reference proteome</keyword>
<dbReference type="EMBL" id="JAEPRQ010000001">
    <property type="protein sequence ID" value="MBK4215290.1"/>
    <property type="molecule type" value="Genomic_DNA"/>
</dbReference>
<comment type="function">
    <text evidence="10">FliG is one of three proteins (FliG, FliN, FliM) that forms the rotor-mounted switch complex (C ring), located at the base of the basal body. This complex interacts with the CheY and CheZ chemotaxis proteins, in addition to contacting components of the motor that determine the direction of flagellar rotation.</text>
</comment>
<evidence type="ECO:0000256" key="5">
    <source>
        <dbReference type="ARBA" id="ARBA00022475"/>
    </source>
</evidence>
<name>A0A934SDD1_9RHOB</name>
<dbReference type="AlphaFoldDB" id="A0A934SDD1"/>
<evidence type="ECO:0000256" key="7">
    <source>
        <dbReference type="ARBA" id="ARBA00022779"/>
    </source>
</evidence>
<evidence type="ECO:0000256" key="3">
    <source>
        <dbReference type="ARBA" id="ARBA00010299"/>
    </source>
</evidence>
<dbReference type="PANTHER" id="PTHR30534:SF0">
    <property type="entry name" value="FLAGELLAR MOTOR SWITCH PROTEIN FLIG"/>
    <property type="match status" value="1"/>
</dbReference>
<evidence type="ECO:0000259" key="13">
    <source>
        <dbReference type="Pfam" id="PF14842"/>
    </source>
</evidence>
<evidence type="ECO:0000256" key="9">
    <source>
        <dbReference type="ARBA" id="ARBA00023143"/>
    </source>
</evidence>
<evidence type="ECO:0000313" key="15">
    <source>
        <dbReference type="Proteomes" id="UP000640485"/>
    </source>
</evidence>
<keyword evidence="8" id="KW-0472">Membrane</keyword>
<dbReference type="InterPro" id="IPR032779">
    <property type="entry name" value="FliG_M"/>
</dbReference>
<dbReference type="InterPro" id="IPR028263">
    <property type="entry name" value="FliG_N"/>
</dbReference>
<evidence type="ECO:0000256" key="8">
    <source>
        <dbReference type="ARBA" id="ARBA00023136"/>
    </source>
</evidence>
<evidence type="ECO:0000259" key="11">
    <source>
        <dbReference type="Pfam" id="PF01706"/>
    </source>
</evidence>
<evidence type="ECO:0000313" key="14">
    <source>
        <dbReference type="EMBL" id="MBK4215290.1"/>
    </source>
</evidence>
<comment type="caution">
    <text evidence="14">The sequence shown here is derived from an EMBL/GenBank/DDBJ whole genome shotgun (WGS) entry which is preliminary data.</text>
</comment>
<keyword evidence="9" id="KW-0975">Bacterial flagellum</keyword>
<evidence type="ECO:0000256" key="10">
    <source>
        <dbReference type="ARBA" id="ARBA00025598"/>
    </source>
</evidence>
<dbReference type="Proteomes" id="UP000640485">
    <property type="component" value="Unassembled WGS sequence"/>
</dbReference>
<keyword evidence="6" id="KW-0145">Chemotaxis</keyword>
<evidence type="ECO:0000256" key="6">
    <source>
        <dbReference type="ARBA" id="ARBA00022500"/>
    </source>
</evidence>
<comment type="subcellular location">
    <subcellularLocation>
        <location evidence="1">Bacterial flagellum basal body</location>
    </subcellularLocation>
    <subcellularLocation>
        <location evidence="2">Cell membrane</location>
        <topology evidence="2">Peripheral membrane protein</topology>
        <orientation evidence="2">Cytoplasmic side</orientation>
    </subcellularLocation>
</comment>
<keyword evidence="14" id="KW-0282">Flagellum</keyword>
<keyword evidence="5" id="KW-1003">Cell membrane</keyword>
<evidence type="ECO:0000256" key="1">
    <source>
        <dbReference type="ARBA" id="ARBA00004117"/>
    </source>
</evidence>
<reference evidence="14" key="1">
    <citation type="submission" date="2021-01" db="EMBL/GenBank/DDBJ databases">
        <title>Paracoccus amoyensis sp. nov., isolated from the surface seawater along the coast of Xiamen Island, China.</title>
        <authorList>
            <person name="Lyu L."/>
        </authorList>
    </citation>
    <scope>NUCLEOTIDE SEQUENCE</scope>
    <source>
        <strain evidence="14">MJ17</strain>
    </source>
</reference>
<dbReference type="InterPro" id="IPR011002">
    <property type="entry name" value="FliG_a-hlx"/>
</dbReference>
<proteinExistence type="inferred from homology"/>
<sequence>MNMQATLSPRQKAAVIVRLLLEDEDVADLSQLSIDAQTLLAEEMAGMAVIDRQTRDAVISEFCDHLEAVGVIFPGDLDGTLTMLDGRLSHDSADRLRRIAAFSGRGDPWDRIAMLADEAIAHLAESEAVEIVALMLSKLPVERASRIFSGLQRDRARAVAQAMPMTADVSPPALNRIGLILLQAAEARPKPALPSPAADRMGAILNFATADLRDDMLAVLDQQDSDFAGGVRKAIFIFAQIPQRIQARDISRIMREMDQQVIVLALTTSAPEDAAAVDFILSNLPQRMADTLRDERDALEKPKAEDIDDAMTQIVAEIRRLETAGSLTLIPASEVGDGPEAAR</sequence>
<keyword evidence="14" id="KW-0969">Cilium</keyword>
<dbReference type="SUPFAM" id="SSF48029">
    <property type="entry name" value="FliG"/>
    <property type="match status" value="2"/>
</dbReference>
<feature type="domain" description="Flagellar motor switch protein FliG N-terminal" evidence="13">
    <location>
        <begin position="7"/>
        <end position="105"/>
    </location>
</feature>